<name>A0A7Y9R5C1_9BURK</name>
<keyword evidence="1 3" id="KW-0597">Phosphoprotein</keyword>
<dbReference type="InterPro" id="IPR001789">
    <property type="entry name" value="Sig_transdc_resp-reg_receiver"/>
</dbReference>
<keyword evidence="7" id="KW-1185">Reference proteome</keyword>
<dbReference type="GO" id="GO:0003677">
    <property type="term" value="F:DNA binding"/>
    <property type="evidence" value="ECO:0007669"/>
    <property type="project" value="UniProtKB-KW"/>
</dbReference>
<dbReference type="InterPro" id="IPR000792">
    <property type="entry name" value="Tscrpt_reg_LuxR_C"/>
</dbReference>
<feature type="domain" description="HTH luxR-type" evidence="4">
    <location>
        <begin position="145"/>
        <end position="210"/>
    </location>
</feature>
<evidence type="ECO:0000256" key="3">
    <source>
        <dbReference type="PROSITE-ProRule" id="PRU00169"/>
    </source>
</evidence>
<organism evidence="6 7">
    <name type="scientific">Sphaerotilus montanus</name>
    <dbReference type="NCBI Taxonomy" id="522889"/>
    <lineage>
        <taxon>Bacteria</taxon>
        <taxon>Pseudomonadati</taxon>
        <taxon>Pseudomonadota</taxon>
        <taxon>Betaproteobacteria</taxon>
        <taxon>Burkholderiales</taxon>
        <taxon>Sphaerotilaceae</taxon>
        <taxon>Sphaerotilus</taxon>
    </lineage>
</organism>
<dbReference type="InterPro" id="IPR058245">
    <property type="entry name" value="NreC/VraR/RcsB-like_REC"/>
</dbReference>
<dbReference type="InterPro" id="IPR016032">
    <property type="entry name" value="Sig_transdc_resp-reg_C-effctor"/>
</dbReference>
<dbReference type="SUPFAM" id="SSF46894">
    <property type="entry name" value="C-terminal effector domain of the bipartite response regulators"/>
    <property type="match status" value="1"/>
</dbReference>
<dbReference type="Proteomes" id="UP000518288">
    <property type="component" value="Unassembled WGS sequence"/>
</dbReference>
<dbReference type="SMART" id="SM00448">
    <property type="entry name" value="REC"/>
    <property type="match status" value="1"/>
</dbReference>
<evidence type="ECO:0000313" key="6">
    <source>
        <dbReference type="EMBL" id="NYG35372.1"/>
    </source>
</evidence>
<dbReference type="SUPFAM" id="SSF52172">
    <property type="entry name" value="CheY-like"/>
    <property type="match status" value="1"/>
</dbReference>
<proteinExistence type="predicted"/>
<dbReference type="CDD" id="cd06170">
    <property type="entry name" value="LuxR_C_like"/>
    <property type="match status" value="1"/>
</dbReference>
<evidence type="ECO:0000259" key="5">
    <source>
        <dbReference type="PROSITE" id="PS50110"/>
    </source>
</evidence>
<dbReference type="CDD" id="cd17535">
    <property type="entry name" value="REC_NarL-like"/>
    <property type="match status" value="1"/>
</dbReference>
<dbReference type="Gene3D" id="3.40.50.2300">
    <property type="match status" value="1"/>
</dbReference>
<dbReference type="EMBL" id="JACCFH010000001">
    <property type="protein sequence ID" value="NYG35372.1"/>
    <property type="molecule type" value="Genomic_DNA"/>
</dbReference>
<gene>
    <name evidence="6" type="ORF">BDD16_004358</name>
</gene>
<feature type="domain" description="Response regulatory" evidence="5">
    <location>
        <begin position="8"/>
        <end position="127"/>
    </location>
</feature>
<accession>A0A7Y9R5C1</accession>
<dbReference type="InterPro" id="IPR011006">
    <property type="entry name" value="CheY-like_superfamily"/>
</dbReference>
<reference evidence="6 7" key="1">
    <citation type="submission" date="2020-07" db="EMBL/GenBank/DDBJ databases">
        <title>Genomic Encyclopedia of Archaeal and Bacterial Type Strains, Phase II (KMG-II): from individual species to whole genera.</title>
        <authorList>
            <person name="Goeker M."/>
        </authorList>
    </citation>
    <scope>NUCLEOTIDE SEQUENCE [LARGE SCALE GENOMIC DNA]</scope>
    <source>
        <strain evidence="6 7">DSM 21226</strain>
    </source>
</reference>
<evidence type="ECO:0000256" key="1">
    <source>
        <dbReference type="ARBA" id="ARBA00022553"/>
    </source>
</evidence>
<dbReference type="PANTHER" id="PTHR43214:SF43">
    <property type="entry name" value="TWO-COMPONENT RESPONSE REGULATOR"/>
    <property type="match status" value="1"/>
</dbReference>
<dbReference type="Pfam" id="PF00196">
    <property type="entry name" value="GerE"/>
    <property type="match status" value="1"/>
</dbReference>
<evidence type="ECO:0000313" key="7">
    <source>
        <dbReference type="Proteomes" id="UP000518288"/>
    </source>
</evidence>
<keyword evidence="2 6" id="KW-0238">DNA-binding</keyword>
<dbReference type="GO" id="GO:0006355">
    <property type="term" value="P:regulation of DNA-templated transcription"/>
    <property type="evidence" value="ECO:0007669"/>
    <property type="project" value="InterPro"/>
</dbReference>
<evidence type="ECO:0000259" key="4">
    <source>
        <dbReference type="PROSITE" id="PS50043"/>
    </source>
</evidence>
<dbReference type="InterPro" id="IPR039420">
    <property type="entry name" value="WalR-like"/>
</dbReference>
<dbReference type="GO" id="GO:0000160">
    <property type="term" value="P:phosphorelay signal transduction system"/>
    <property type="evidence" value="ECO:0007669"/>
    <property type="project" value="InterPro"/>
</dbReference>
<evidence type="ECO:0000256" key="2">
    <source>
        <dbReference type="ARBA" id="ARBA00023125"/>
    </source>
</evidence>
<dbReference type="PANTHER" id="PTHR43214">
    <property type="entry name" value="TWO-COMPONENT RESPONSE REGULATOR"/>
    <property type="match status" value="1"/>
</dbReference>
<dbReference type="SMART" id="SM00421">
    <property type="entry name" value="HTH_LUXR"/>
    <property type="match status" value="1"/>
</dbReference>
<dbReference type="PROSITE" id="PS50043">
    <property type="entry name" value="HTH_LUXR_2"/>
    <property type="match status" value="1"/>
</dbReference>
<sequence>MTPLHPLRLAIADDHAIVRMGYRRLLEDEPGLRVVAEYSDADSAWADLSRRPDGDIDLLILDLSMPGRSGLELLLQLRTERPALKVLISTMHDTEALRAQCLRAGAVGLVGKSSDPDCLLDAVRRVARSHLPGETAVPVSQRRADLPGHHTLTLREHDALMGLLRGWTLDQIAAEMGVSDKTVSNYQTLIRQKLGVNTAVELMRYGQAHGLIP</sequence>
<dbReference type="RefSeq" id="WP_179635902.1">
    <property type="nucleotide sequence ID" value="NZ_JACCFH010000001.1"/>
</dbReference>
<feature type="modified residue" description="4-aspartylphosphate" evidence="3">
    <location>
        <position position="62"/>
    </location>
</feature>
<comment type="caution">
    <text evidence="6">The sequence shown here is derived from an EMBL/GenBank/DDBJ whole genome shotgun (WGS) entry which is preliminary data.</text>
</comment>
<protein>
    <submittedName>
        <fullName evidence="6">DNA-binding NarL/FixJ family response regulator</fullName>
    </submittedName>
</protein>
<dbReference type="AlphaFoldDB" id="A0A7Y9R5C1"/>
<dbReference type="Pfam" id="PF00072">
    <property type="entry name" value="Response_reg"/>
    <property type="match status" value="1"/>
</dbReference>
<dbReference type="PRINTS" id="PR00038">
    <property type="entry name" value="HTHLUXR"/>
</dbReference>
<dbReference type="PROSITE" id="PS50110">
    <property type="entry name" value="RESPONSE_REGULATORY"/>
    <property type="match status" value="1"/>
</dbReference>